<dbReference type="Proteomes" id="UP000032748">
    <property type="component" value="Chromosome"/>
</dbReference>
<protein>
    <submittedName>
        <fullName evidence="1">PAAR repeat protein</fullName>
    </submittedName>
</protein>
<evidence type="ECO:0000313" key="1">
    <source>
        <dbReference type="EMBL" id="AKA25267.1"/>
    </source>
</evidence>
<gene>
    <name evidence="1" type="ORF">PCL1606_38160</name>
</gene>
<dbReference type="OrthoDB" id="6352550at2"/>
<dbReference type="AlphaFoldDB" id="A0A0D5Y2Q0"/>
<evidence type="ECO:0000313" key="2">
    <source>
        <dbReference type="Proteomes" id="UP000032748"/>
    </source>
</evidence>
<dbReference type="KEGG" id="pcz:PCL1606_38160"/>
<dbReference type="Pfam" id="PF05488">
    <property type="entry name" value="PAAR_motif"/>
    <property type="match status" value="1"/>
</dbReference>
<accession>A0A0D5Y2Q0</accession>
<organism evidence="1 2">
    <name type="scientific">Pseudomonas chlororaphis</name>
    <dbReference type="NCBI Taxonomy" id="587753"/>
    <lineage>
        <taxon>Bacteria</taxon>
        <taxon>Pseudomonadati</taxon>
        <taxon>Pseudomonadota</taxon>
        <taxon>Gammaproteobacteria</taxon>
        <taxon>Pseudomonadales</taxon>
        <taxon>Pseudomonadaceae</taxon>
        <taxon>Pseudomonas</taxon>
    </lineage>
</organism>
<name>A0A0D5Y2Q0_9PSED</name>
<dbReference type="PATRIC" id="fig|587753.10.peg.3808"/>
<sequence>MTPSARLGDSHVCPIPGHGTTSIVSAAMDVSINGMGSARVGDTCGCGAVITTGFPSILINGRPMAHLGSPTSHGGTITTGSSDTFGGFTFAPATGAAIVNFATLGAIRADGTVDEQRLASLLADPNLTERAKAANALIDSQVPETPMASLQEGIEPGFHIVEQPMSRAALESILFTRPDSAVLDKFRTLNPQLTDYAKPGQLIVLSDPANLQCSREEAWLMEAAAKVNAALAPMSDEEASFLARNRHLLESFASQGSTALGVGTAIFAKNLEDVKASLRDIEGLHKRSFQQYGHLRSADFLAERKRLLAQLDTRLTAFTRVGIGFPEHPKLKAALGISSRSLVHHWTLAGAPGQIPGYATHMQGVARAAKYVKYAGWLGIGLGGGASYMKVQDVCTAGDREACERVKLTEGGSFIGTLSGGAAAGALLTPVAGPICLALGMPTAGTGALVCGLVVVGVSSWGAGSLGGALGESFGEMIYENSK</sequence>
<dbReference type="EMBL" id="CP011110">
    <property type="protein sequence ID" value="AKA25267.1"/>
    <property type="molecule type" value="Genomic_DNA"/>
</dbReference>
<reference evidence="1 2" key="1">
    <citation type="journal article" date="2015" name="Mol. Plant Microbe Interact.">
        <title>Comparative Genomic Analysis of Pseudomonas chlororaphis PCL1606 Reveals New Insight into Antifungal Compounds Involved in Biocontrol.</title>
        <authorList>
            <person name="Calderon C.E."/>
            <person name="Ramos C."/>
            <person name="de Vicente A."/>
            <person name="Cazorla F.M."/>
        </authorList>
    </citation>
    <scope>NUCLEOTIDE SEQUENCE [LARGE SCALE GENOMIC DNA]</scope>
    <source>
        <strain evidence="1 2">PCL1606</strain>
    </source>
</reference>
<dbReference type="CDD" id="cd14743">
    <property type="entry name" value="PAAR_CT_1"/>
    <property type="match status" value="1"/>
</dbReference>
<dbReference type="RefSeq" id="WP_052712799.1">
    <property type="nucleotide sequence ID" value="NZ_CP011110.1"/>
</dbReference>
<proteinExistence type="predicted"/>
<dbReference type="Gene3D" id="2.60.200.60">
    <property type="match status" value="2"/>
</dbReference>
<dbReference type="InterPro" id="IPR008727">
    <property type="entry name" value="PAAR_motif"/>
</dbReference>